<gene>
    <name evidence="5" type="primary">gntR_2</name>
    <name evidence="5" type="ORF">PSJ8397_02063</name>
</gene>
<dbReference type="InterPro" id="IPR000843">
    <property type="entry name" value="HTH_LacI"/>
</dbReference>
<dbReference type="PANTHER" id="PTHR30146:SF33">
    <property type="entry name" value="TRANSCRIPTIONAL REGULATOR"/>
    <property type="match status" value="1"/>
</dbReference>
<dbReference type="GO" id="GO:0000976">
    <property type="term" value="F:transcription cis-regulatory region binding"/>
    <property type="evidence" value="ECO:0007669"/>
    <property type="project" value="TreeGrafter"/>
</dbReference>
<evidence type="ECO:0000259" key="4">
    <source>
        <dbReference type="PROSITE" id="PS50932"/>
    </source>
</evidence>
<dbReference type="OrthoDB" id="7170131at2"/>
<dbReference type="SMART" id="SM00354">
    <property type="entry name" value="HTH_LACI"/>
    <property type="match status" value="1"/>
</dbReference>
<dbReference type="PANTHER" id="PTHR30146">
    <property type="entry name" value="LACI-RELATED TRANSCRIPTIONAL REPRESSOR"/>
    <property type="match status" value="1"/>
</dbReference>
<dbReference type="AlphaFoldDB" id="A0A1Y5SI43"/>
<dbReference type="PROSITE" id="PS00356">
    <property type="entry name" value="HTH_LACI_1"/>
    <property type="match status" value="1"/>
</dbReference>
<reference evidence="5 6" key="1">
    <citation type="submission" date="2017-03" db="EMBL/GenBank/DDBJ databases">
        <authorList>
            <person name="Afonso C.L."/>
            <person name="Miller P.J."/>
            <person name="Scott M.A."/>
            <person name="Spackman E."/>
            <person name="Goraichik I."/>
            <person name="Dimitrov K.M."/>
            <person name="Suarez D.L."/>
            <person name="Swayne D.E."/>
        </authorList>
    </citation>
    <scope>NUCLEOTIDE SEQUENCE [LARGE SCALE GENOMIC DNA]</scope>
    <source>
        <strain evidence="5 6">CECT 8397</strain>
    </source>
</reference>
<protein>
    <submittedName>
        <fullName evidence="5">HTH-type transcriptional regulator GntR</fullName>
    </submittedName>
</protein>
<proteinExistence type="predicted"/>
<dbReference type="CDD" id="cd01392">
    <property type="entry name" value="HTH_LacI"/>
    <property type="match status" value="1"/>
</dbReference>
<dbReference type="RefSeq" id="WP_085864492.1">
    <property type="nucleotide sequence ID" value="NZ_FWFT01000003.1"/>
</dbReference>
<accession>A0A1Y5SI43</accession>
<dbReference type="Gene3D" id="1.10.260.40">
    <property type="entry name" value="lambda repressor-like DNA-binding domains"/>
    <property type="match status" value="1"/>
</dbReference>
<dbReference type="GO" id="GO:0003700">
    <property type="term" value="F:DNA-binding transcription factor activity"/>
    <property type="evidence" value="ECO:0007669"/>
    <property type="project" value="TreeGrafter"/>
</dbReference>
<dbReference type="Gene3D" id="3.40.50.2300">
    <property type="match status" value="2"/>
</dbReference>
<dbReference type="EMBL" id="FWFT01000003">
    <property type="protein sequence ID" value="SLN41224.1"/>
    <property type="molecule type" value="Genomic_DNA"/>
</dbReference>
<keyword evidence="2" id="KW-0238">DNA-binding</keyword>
<dbReference type="Pfam" id="PF00356">
    <property type="entry name" value="LacI"/>
    <property type="match status" value="1"/>
</dbReference>
<evidence type="ECO:0000256" key="2">
    <source>
        <dbReference type="ARBA" id="ARBA00023125"/>
    </source>
</evidence>
<evidence type="ECO:0000313" key="5">
    <source>
        <dbReference type="EMBL" id="SLN41224.1"/>
    </source>
</evidence>
<evidence type="ECO:0000313" key="6">
    <source>
        <dbReference type="Proteomes" id="UP000193623"/>
    </source>
</evidence>
<keyword evidence="6" id="KW-1185">Reference proteome</keyword>
<evidence type="ECO:0000256" key="1">
    <source>
        <dbReference type="ARBA" id="ARBA00023015"/>
    </source>
</evidence>
<dbReference type="Pfam" id="PF00532">
    <property type="entry name" value="Peripla_BP_1"/>
    <property type="match status" value="1"/>
</dbReference>
<dbReference type="Proteomes" id="UP000193623">
    <property type="component" value="Unassembled WGS sequence"/>
</dbReference>
<dbReference type="SUPFAM" id="SSF47413">
    <property type="entry name" value="lambda repressor-like DNA-binding domains"/>
    <property type="match status" value="1"/>
</dbReference>
<organism evidence="5 6">
    <name type="scientific">Pseudooctadecabacter jejudonensis</name>
    <dbReference type="NCBI Taxonomy" id="1391910"/>
    <lineage>
        <taxon>Bacteria</taxon>
        <taxon>Pseudomonadati</taxon>
        <taxon>Pseudomonadota</taxon>
        <taxon>Alphaproteobacteria</taxon>
        <taxon>Rhodobacterales</taxon>
        <taxon>Paracoccaceae</taxon>
        <taxon>Pseudooctadecabacter</taxon>
    </lineage>
</organism>
<feature type="domain" description="HTH lacI-type" evidence="4">
    <location>
        <begin position="5"/>
        <end position="59"/>
    </location>
</feature>
<dbReference type="SUPFAM" id="SSF53822">
    <property type="entry name" value="Periplasmic binding protein-like I"/>
    <property type="match status" value="1"/>
</dbReference>
<evidence type="ECO:0000256" key="3">
    <source>
        <dbReference type="ARBA" id="ARBA00023163"/>
    </source>
</evidence>
<dbReference type="PROSITE" id="PS50932">
    <property type="entry name" value="HTH_LACI_2"/>
    <property type="match status" value="1"/>
</dbReference>
<dbReference type="InterPro" id="IPR001761">
    <property type="entry name" value="Peripla_BP/Lac1_sug-bd_dom"/>
</dbReference>
<dbReference type="InterPro" id="IPR010982">
    <property type="entry name" value="Lambda_DNA-bd_dom_sf"/>
</dbReference>
<sequence length="331" mass="35766">MPNRLTLKDVAAAAGVSQITVSRVVRGEGVVSARTRDHVTQVIQDLGFVPNKLAGALSQTRSNQVAVLIPSLVNNVFAQVLRGITEELAKAGYNPVVGVTNYDEQIEEEQLISMLSWRPAAVIMANRVHTPRTRKILENAGVPVVELMQLQREPIDMAVGFDHGAASTILVDHVVSKGHRSFGYIGWSNHDFSAASRYTAIKDRLAEKGFDLIAPDLFEMPPDMPMGKDGTRTLLSQAPEVDAIFYANDIAAIGGALHCLEQGLSVPTDLALVGYSGLQMGQALPQPLTTIRTFRYDIGRIAARNVLKSLTNTPVSKITDVGFELVEGATV</sequence>
<keyword evidence="1" id="KW-0805">Transcription regulation</keyword>
<dbReference type="InterPro" id="IPR028082">
    <property type="entry name" value="Peripla_BP_I"/>
</dbReference>
<dbReference type="CDD" id="cd01575">
    <property type="entry name" value="PBP1_GntR"/>
    <property type="match status" value="1"/>
</dbReference>
<keyword evidence="3" id="KW-0804">Transcription</keyword>
<name>A0A1Y5SI43_9RHOB</name>